<evidence type="ECO:0000313" key="2">
    <source>
        <dbReference type="EMBL" id="ELY31508.1"/>
    </source>
</evidence>
<organism evidence="1 3">
    <name type="scientific">Halogeometricum borinquense (strain ATCC 700274 / DSM 11551 / JCM 10706 / KCTC 4070 / PR3)</name>
    <dbReference type="NCBI Taxonomy" id="469382"/>
    <lineage>
        <taxon>Archaea</taxon>
        <taxon>Methanobacteriati</taxon>
        <taxon>Methanobacteriota</taxon>
        <taxon>Stenosarchaea group</taxon>
        <taxon>Halobacteria</taxon>
        <taxon>Halobacteriales</taxon>
        <taxon>Haloferacaceae</taxon>
        <taxon>Halogeometricum</taxon>
    </lineage>
</organism>
<evidence type="ECO:0000313" key="4">
    <source>
        <dbReference type="Proteomes" id="UP000011585"/>
    </source>
</evidence>
<sequence length="311" mass="35068">MNGNIIGEDEKGVALFVEDNSGNEHEIGVNSEGDIFHHADNVIPDNPSERSDKEDETFSQVRRFARYHVYREKGYDTIPTDENPDRIAAVLLAIIDLDDEEFENRFKPLYKQVMSHERPDVEPSLDLPDSVYHGGEPCYKQNIYLEESLEEMKSTVSEQLVESIGQEQITEVLQADSGDFFSRAASLFGGPNGNYGGLTIDGISGIDTVHLVDGKEQTIKSDDPFERGPDARLELYPSNFDFEAFRFYIGYNLICQIRDCFIGMGVEPPAQYRVLGPGKDKYTGKYHAFDFYPEYHNPGATIPGYIRPAPI</sequence>
<dbReference type="HOGENOM" id="CLU_072245_0_0_2"/>
<reference evidence="1" key="2">
    <citation type="submission" date="2009-08" db="EMBL/GenBank/DDBJ databases">
        <title>The complete plasmid3 of Halogeometricum borinquense DSM 11551.</title>
        <authorList>
            <consortium name="US DOE Joint Genome Institute (JGI-PGF)"/>
            <person name="Lucas S."/>
            <person name="Copeland A."/>
            <person name="Lapidus A."/>
            <person name="Glavina del Rio T."/>
            <person name="Dalin E."/>
            <person name="Tice H."/>
            <person name="Bruce D."/>
            <person name="Goodwin L."/>
            <person name="Pitluck S."/>
            <person name="Kyrpides N."/>
            <person name="Mavromatis K."/>
            <person name="Mikhailova N."/>
            <person name="Anderson I."/>
            <person name="Brettin T."/>
            <person name="Detter J.C."/>
            <person name="Han C."/>
            <person name="Larimer F."/>
            <person name="Land M."/>
            <person name="Hauser L."/>
            <person name="Markowitz V."/>
            <person name="Cheng J.-F."/>
            <person name="Hugenholtz P."/>
            <person name="Woyke T."/>
            <person name="Wu D."/>
            <person name="Tindal B."/>
            <person name="Klenk H.-P."/>
            <person name="Eisen J.A."/>
        </authorList>
    </citation>
    <scope>NUCLEOTIDE SEQUENCE</scope>
    <source>
        <strain evidence="1">PR 3</strain>
        <plasmid evidence="1">pHBOR03</plasmid>
    </source>
</reference>
<dbReference type="AlphaFoldDB" id="E4NVY5"/>
<protein>
    <submittedName>
        <fullName evidence="1">Uncharacterized protein</fullName>
    </submittedName>
</protein>
<geneLocation type="plasmid" evidence="1 3">
    <name>pHBOR03</name>
</geneLocation>
<dbReference type="Proteomes" id="UP000006663">
    <property type="component" value="Plasmid pHBOR03"/>
</dbReference>
<reference evidence="2 4" key="3">
    <citation type="journal article" date="2014" name="PLoS Genet.">
        <title>Phylogenetically driven sequencing of extremely halophilic archaea reveals strategies for static and dynamic osmo-response.</title>
        <authorList>
            <person name="Becker E.A."/>
            <person name="Seitzer P.M."/>
            <person name="Tritt A."/>
            <person name="Larsen D."/>
            <person name="Krusor M."/>
            <person name="Yao A.I."/>
            <person name="Wu D."/>
            <person name="Madern D."/>
            <person name="Eisen J.A."/>
            <person name="Darling A.E."/>
            <person name="Facciotti M.T."/>
        </authorList>
    </citation>
    <scope>NUCLEOTIDE SEQUENCE [LARGE SCALE GENOMIC DNA]</scope>
    <source>
        <strain evidence="2 4">DSM 11551</strain>
    </source>
</reference>
<evidence type="ECO:0000313" key="3">
    <source>
        <dbReference type="Proteomes" id="UP000006663"/>
    </source>
</evidence>
<dbReference type="EMBL" id="CP001693">
    <property type="protein sequence ID" value="ADQ69205.1"/>
    <property type="molecule type" value="Genomic_DNA"/>
</dbReference>
<evidence type="ECO:0000313" key="1">
    <source>
        <dbReference type="EMBL" id="ADQ69205.1"/>
    </source>
</evidence>
<dbReference type="KEGG" id="hbo:Hbor_38910"/>
<dbReference type="Proteomes" id="UP000011585">
    <property type="component" value="Unassembled WGS sequence"/>
</dbReference>
<dbReference type="RefSeq" id="WP_006053442.1">
    <property type="nucleotide sequence ID" value="NC_014736.1"/>
</dbReference>
<dbReference type="EMBL" id="AOHT01000004">
    <property type="protein sequence ID" value="ELY31508.1"/>
    <property type="molecule type" value="Genomic_DNA"/>
</dbReference>
<keyword evidence="3" id="KW-1185">Reference proteome</keyword>
<gene>
    <name evidence="1" type="ordered locus">Hbor_38910</name>
    <name evidence="2" type="ORF">C499_00640</name>
</gene>
<proteinExistence type="predicted"/>
<accession>E4NVY5</accession>
<name>E4NVY5_HALBP</name>
<keyword evidence="1" id="KW-0614">Plasmid</keyword>
<reference evidence="3" key="1">
    <citation type="journal article" date="2009" name="Stand. Genomic Sci.">
        <title>Complete genome sequence of Halogeometricum borinquense type strain (PR3).</title>
        <authorList>
            <person name="Malfatti S."/>
            <person name="Tindall B.J."/>
            <person name="Schneider S."/>
            <person name="Fahnrich R."/>
            <person name="Lapidus A."/>
            <person name="Labuttii K."/>
            <person name="Copeland A."/>
            <person name="Glavina Del Rio T."/>
            <person name="Nolan M."/>
            <person name="Chen F."/>
            <person name="Lucas S."/>
            <person name="Tice H."/>
            <person name="Cheng J.F."/>
            <person name="Bruce D."/>
            <person name="Goodwin L."/>
            <person name="Pitluck S."/>
            <person name="Anderson I."/>
            <person name="Pati A."/>
            <person name="Ivanova N."/>
            <person name="Mavromatis K."/>
            <person name="Chen A."/>
            <person name="Palaniappan K."/>
            <person name="D'haeseleer P."/>
            <person name="Goker M."/>
            <person name="Bristow J."/>
            <person name="Eisen J.A."/>
            <person name="Markowitz V."/>
            <person name="Hugenholtz P."/>
            <person name="Kyrpides N.C."/>
            <person name="Klenk H.P."/>
            <person name="Chain P."/>
        </authorList>
    </citation>
    <scope>NUCLEOTIDE SEQUENCE [LARGE SCALE GENOMIC DNA]</scope>
    <source>
        <strain evidence="3">ATCC 700274 / DSM 11551 / JCM 10706 / KCTC 4070 / PR3</strain>
        <plasmid evidence="3">pHBOR03</plasmid>
    </source>
</reference>
<dbReference type="OrthoDB" id="242611at2157"/>
<dbReference type="GeneID" id="9989501"/>
<dbReference type="Pfam" id="PF25858">
    <property type="entry name" value="DUF7958"/>
    <property type="match status" value="1"/>
</dbReference>
<dbReference type="InterPro" id="IPR058264">
    <property type="entry name" value="DUF7958"/>
</dbReference>